<gene>
    <name evidence="1" type="ORF">DHETER_LOCUS14503</name>
</gene>
<evidence type="ECO:0000313" key="2">
    <source>
        <dbReference type="Proteomes" id="UP000789702"/>
    </source>
</evidence>
<feature type="non-terminal residue" evidence="1">
    <location>
        <position position="1"/>
    </location>
</feature>
<name>A0ACA9QHG5_9GLOM</name>
<accession>A0ACA9QHG5</accession>
<evidence type="ECO:0000313" key="1">
    <source>
        <dbReference type="EMBL" id="CAG8748748.1"/>
    </source>
</evidence>
<proteinExistence type="predicted"/>
<reference evidence="1" key="1">
    <citation type="submission" date="2021-06" db="EMBL/GenBank/DDBJ databases">
        <authorList>
            <person name="Kallberg Y."/>
            <person name="Tangrot J."/>
            <person name="Rosling A."/>
        </authorList>
    </citation>
    <scope>NUCLEOTIDE SEQUENCE</scope>
    <source>
        <strain evidence="1">IL203A</strain>
    </source>
</reference>
<comment type="caution">
    <text evidence="1">The sequence shown here is derived from an EMBL/GenBank/DDBJ whole genome shotgun (WGS) entry which is preliminary data.</text>
</comment>
<protein>
    <submittedName>
        <fullName evidence="1">15285_t:CDS:1</fullName>
    </submittedName>
</protein>
<feature type="non-terminal residue" evidence="1">
    <location>
        <position position="48"/>
    </location>
</feature>
<dbReference type="Proteomes" id="UP000789702">
    <property type="component" value="Unassembled WGS sequence"/>
</dbReference>
<dbReference type="EMBL" id="CAJVPU010045001">
    <property type="protein sequence ID" value="CAG8748748.1"/>
    <property type="molecule type" value="Genomic_DNA"/>
</dbReference>
<sequence>PRKRVLDDFDSQYEEIFKATKCNNNDSIKTFQKSNMIYTDFSEVNSKR</sequence>
<organism evidence="1 2">
    <name type="scientific">Dentiscutata heterogama</name>
    <dbReference type="NCBI Taxonomy" id="1316150"/>
    <lineage>
        <taxon>Eukaryota</taxon>
        <taxon>Fungi</taxon>
        <taxon>Fungi incertae sedis</taxon>
        <taxon>Mucoromycota</taxon>
        <taxon>Glomeromycotina</taxon>
        <taxon>Glomeromycetes</taxon>
        <taxon>Diversisporales</taxon>
        <taxon>Gigasporaceae</taxon>
        <taxon>Dentiscutata</taxon>
    </lineage>
</organism>
<keyword evidence="2" id="KW-1185">Reference proteome</keyword>